<protein>
    <submittedName>
        <fullName evidence="2">Uncharacterized protein</fullName>
    </submittedName>
</protein>
<name>A0AAY4D411_9TELE</name>
<feature type="compositionally biased region" description="Polar residues" evidence="1">
    <location>
        <begin position="61"/>
        <end position="73"/>
    </location>
</feature>
<sequence>MPLSGEELICPKFQPNIFDSSRCHDCLRQKHLHTGKPPSQQENTGTELGTGAPPTKEENDSISFSCNILKNQL</sequence>
<organism evidence="2 3">
    <name type="scientific">Denticeps clupeoides</name>
    <name type="common">denticle herring</name>
    <dbReference type="NCBI Taxonomy" id="299321"/>
    <lineage>
        <taxon>Eukaryota</taxon>
        <taxon>Metazoa</taxon>
        <taxon>Chordata</taxon>
        <taxon>Craniata</taxon>
        <taxon>Vertebrata</taxon>
        <taxon>Euteleostomi</taxon>
        <taxon>Actinopterygii</taxon>
        <taxon>Neopterygii</taxon>
        <taxon>Teleostei</taxon>
        <taxon>Clupei</taxon>
        <taxon>Clupeiformes</taxon>
        <taxon>Denticipitoidei</taxon>
        <taxon>Denticipitidae</taxon>
        <taxon>Denticeps</taxon>
    </lineage>
</organism>
<evidence type="ECO:0000313" key="2">
    <source>
        <dbReference type="Ensembl" id="ENSDCDP00010040133.1"/>
    </source>
</evidence>
<reference evidence="2" key="3">
    <citation type="submission" date="2025-09" db="UniProtKB">
        <authorList>
            <consortium name="Ensembl"/>
        </authorList>
    </citation>
    <scope>IDENTIFICATION</scope>
</reference>
<feature type="compositionally biased region" description="Polar residues" evidence="1">
    <location>
        <begin position="37"/>
        <end position="47"/>
    </location>
</feature>
<dbReference type="GeneTree" id="ENSGT00940000177881"/>
<feature type="region of interest" description="Disordered" evidence="1">
    <location>
        <begin position="31"/>
        <end position="73"/>
    </location>
</feature>
<accession>A0AAY4D411</accession>
<evidence type="ECO:0000313" key="3">
    <source>
        <dbReference type="Proteomes" id="UP000694580"/>
    </source>
</evidence>
<keyword evidence="3" id="KW-1185">Reference proteome</keyword>
<reference evidence="2 3" key="1">
    <citation type="submission" date="2020-06" db="EMBL/GenBank/DDBJ databases">
        <authorList>
            <consortium name="Wellcome Sanger Institute Data Sharing"/>
        </authorList>
    </citation>
    <scope>NUCLEOTIDE SEQUENCE [LARGE SCALE GENOMIC DNA]</scope>
</reference>
<proteinExistence type="predicted"/>
<dbReference type="AlphaFoldDB" id="A0AAY4D411"/>
<reference evidence="2" key="2">
    <citation type="submission" date="2025-08" db="UniProtKB">
        <authorList>
            <consortium name="Ensembl"/>
        </authorList>
    </citation>
    <scope>IDENTIFICATION</scope>
</reference>
<dbReference type="Proteomes" id="UP000694580">
    <property type="component" value="Chromosome 7"/>
</dbReference>
<evidence type="ECO:0000256" key="1">
    <source>
        <dbReference type="SAM" id="MobiDB-lite"/>
    </source>
</evidence>
<dbReference type="Ensembl" id="ENSDCDT00010049961.1">
    <property type="protein sequence ID" value="ENSDCDP00010040133.1"/>
    <property type="gene ID" value="ENSDCDG00010025663.1"/>
</dbReference>